<dbReference type="CDD" id="cd05466">
    <property type="entry name" value="PBP2_LTTR_substrate"/>
    <property type="match status" value="1"/>
</dbReference>
<protein>
    <submittedName>
        <fullName evidence="6">DNA-binding transcriptional LysR family regulator</fullName>
    </submittedName>
</protein>
<name>A0A370H1N0_9BACI</name>
<keyword evidence="4" id="KW-0804">Transcription</keyword>
<comment type="similarity">
    <text evidence="1">Belongs to the LysR transcriptional regulatory family.</text>
</comment>
<dbReference type="PANTHER" id="PTHR30346:SF28">
    <property type="entry name" value="HTH-TYPE TRANSCRIPTIONAL REGULATOR CYNR"/>
    <property type="match status" value="1"/>
</dbReference>
<dbReference type="EMBL" id="QQAY01000001">
    <property type="protein sequence ID" value="RDI47943.1"/>
    <property type="molecule type" value="Genomic_DNA"/>
</dbReference>
<dbReference type="Gene3D" id="3.40.190.290">
    <property type="match status" value="1"/>
</dbReference>
<evidence type="ECO:0000256" key="3">
    <source>
        <dbReference type="ARBA" id="ARBA00023125"/>
    </source>
</evidence>
<dbReference type="Pfam" id="PF00126">
    <property type="entry name" value="HTH_1"/>
    <property type="match status" value="1"/>
</dbReference>
<keyword evidence="2" id="KW-0805">Transcription regulation</keyword>
<evidence type="ECO:0000256" key="4">
    <source>
        <dbReference type="ARBA" id="ARBA00023163"/>
    </source>
</evidence>
<dbReference type="InterPro" id="IPR036388">
    <property type="entry name" value="WH-like_DNA-bd_sf"/>
</dbReference>
<keyword evidence="7" id="KW-1185">Reference proteome</keyword>
<sequence length="299" mass="34204">MNLKQLRYFSTFAEEGQITKAAKKLFMAQPPLSQQLKLLEEELGVKLFQKNGRKLELTDAGHLLHEKAKKILQDVDETVQEIKETGEGLRGVLSIGSVKTCFHHIPERIKFFQERYPELTFKLIEGDTYRLERYLKEKEIEFAVVRLPLGMDDYNSIPLPADHFVAVLPEDHKKHNEEILMEELAEMPMMLLHRAGEGGLGLYELVLDSFKEKGHSPHVICECPDAAMLLALVKEGVGMTLLPKSTLRSFPPHGLKVLEIKDAVIHSESALIWLKDRYLSKNARRFIETFQSSSKELEI</sequence>
<dbReference type="RefSeq" id="WP_114744138.1">
    <property type="nucleotide sequence ID" value="NZ_QQAY01000001.1"/>
</dbReference>
<comment type="caution">
    <text evidence="6">The sequence shown here is derived from an EMBL/GenBank/DDBJ whole genome shotgun (WGS) entry which is preliminary data.</text>
</comment>
<dbReference type="GO" id="GO:0003677">
    <property type="term" value="F:DNA binding"/>
    <property type="evidence" value="ECO:0007669"/>
    <property type="project" value="UniProtKB-KW"/>
</dbReference>
<organism evidence="6 7">
    <name type="scientific">Falsibacillus pallidus</name>
    <dbReference type="NCBI Taxonomy" id="493781"/>
    <lineage>
        <taxon>Bacteria</taxon>
        <taxon>Bacillati</taxon>
        <taxon>Bacillota</taxon>
        <taxon>Bacilli</taxon>
        <taxon>Bacillales</taxon>
        <taxon>Bacillaceae</taxon>
        <taxon>Falsibacillus</taxon>
    </lineage>
</organism>
<feature type="domain" description="HTH lysR-type" evidence="5">
    <location>
        <begin position="1"/>
        <end position="58"/>
    </location>
</feature>
<dbReference type="Gene3D" id="1.10.10.10">
    <property type="entry name" value="Winged helix-like DNA-binding domain superfamily/Winged helix DNA-binding domain"/>
    <property type="match status" value="1"/>
</dbReference>
<dbReference type="SUPFAM" id="SSF53850">
    <property type="entry name" value="Periplasmic binding protein-like II"/>
    <property type="match status" value="1"/>
</dbReference>
<dbReference type="GO" id="GO:0003700">
    <property type="term" value="F:DNA-binding transcription factor activity"/>
    <property type="evidence" value="ECO:0007669"/>
    <property type="project" value="InterPro"/>
</dbReference>
<dbReference type="AlphaFoldDB" id="A0A370H1N0"/>
<dbReference type="PRINTS" id="PR00039">
    <property type="entry name" value="HTHLYSR"/>
</dbReference>
<gene>
    <name evidence="6" type="ORF">DFR59_101610</name>
</gene>
<dbReference type="OrthoDB" id="9803735at2"/>
<evidence type="ECO:0000259" key="5">
    <source>
        <dbReference type="PROSITE" id="PS50931"/>
    </source>
</evidence>
<dbReference type="InterPro" id="IPR005119">
    <property type="entry name" value="LysR_subst-bd"/>
</dbReference>
<evidence type="ECO:0000256" key="2">
    <source>
        <dbReference type="ARBA" id="ARBA00023015"/>
    </source>
</evidence>
<dbReference type="PANTHER" id="PTHR30346">
    <property type="entry name" value="TRANSCRIPTIONAL DUAL REGULATOR HCAR-RELATED"/>
    <property type="match status" value="1"/>
</dbReference>
<dbReference type="SUPFAM" id="SSF46785">
    <property type="entry name" value="Winged helix' DNA-binding domain"/>
    <property type="match status" value="1"/>
</dbReference>
<dbReference type="Proteomes" id="UP000255326">
    <property type="component" value="Unassembled WGS sequence"/>
</dbReference>
<accession>A0A370H1N0</accession>
<dbReference type="InterPro" id="IPR000847">
    <property type="entry name" value="LysR_HTH_N"/>
</dbReference>
<dbReference type="Pfam" id="PF03466">
    <property type="entry name" value="LysR_substrate"/>
    <property type="match status" value="1"/>
</dbReference>
<dbReference type="InterPro" id="IPR036390">
    <property type="entry name" value="WH_DNA-bd_sf"/>
</dbReference>
<evidence type="ECO:0000313" key="7">
    <source>
        <dbReference type="Proteomes" id="UP000255326"/>
    </source>
</evidence>
<dbReference type="GO" id="GO:0032993">
    <property type="term" value="C:protein-DNA complex"/>
    <property type="evidence" value="ECO:0007669"/>
    <property type="project" value="TreeGrafter"/>
</dbReference>
<evidence type="ECO:0000313" key="6">
    <source>
        <dbReference type="EMBL" id="RDI47943.1"/>
    </source>
</evidence>
<dbReference type="PROSITE" id="PS50931">
    <property type="entry name" value="HTH_LYSR"/>
    <property type="match status" value="1"/>
</dbReference>
<reference evidence="6 7" key="1">
    <citation type="submission" date="2018-07" db="EMBL/GenBank/DDBJ databases">
        <title>Genomic Encyclopedia of Type Strains, Phase IV (KMG-IV): sequencing the most valuable type-strain genomes for metagenomic binning, comparative biology and taxonomic classification.</title>
        <authorList>
            <person name="Goeker M."/>
        </authorList>
    </citation>
    <scope>NUCLEOTIDE SEQUENCE [LARGE SCALE GENOMIC DNA]</scope>
    <source>
        <strain evidence="6 7">DSM 25281</strain>
    </source>
</reference>
<dbReference type="FunFam" id="1.10.10.10:FF:000001">
    <property type="entry name" value="LysR family transcriptional regulator"/>
    <property type="match status" value="1"/>
</dbReference>
<keyword evidence="3 6" id="KW-0238">DNA-binding</keyword>
<proteinExistence type="inferred from homology"/>
<evidence type="ECO:0000256" key="1">
    <source>
        <dbReference type="ARBA" id="ARBA00009437"/>
    </source>
</evidence>